<protein>
    <recommendedName>
        <fullName evidence="5">DUF4131 domain-containing protein</fullName>
    </recommendedName>
</protein>
<accession>A0ABW5P3J8</accession>
<feature type="compositionally biased region" description="Pro residues" evidence="1">
    <location>
        <begin position="1"/>
        <end position="14"/>
    </location>
</feature>
<reference evidence="4" key="1">
    <citation type="journal article" date="2019" name="Int. J. Syst. Evol. Microbiol.">
        <title>The Global Catalogue of Microorganisms (GCM) 10K type strain sequencing project: providing services to taxonomists for standard genome sequencing and annotation.</title>
        <authorList>
            <consortium name="The Broad Institute Genomics Platform"/>
            <consortium name="The Broad Institute Genome Sequencing Center for Infectious Disease"/>
            <person name="Wu L."/>
            <person name="Ma J."/>
        </authorList>
    </citation>
    <scope>NUCLEOTIDE SEQUENCE [LARGE SCALE GENOMIC DNA]</scope>
    <source>
        <strain evidence="4">KCTC 33842</strain>
    </source>
</reference>
<name>A0ABW5P3J8_9DEIO</name>
<sequence>MTVPPPFSAPPSPGSGPDDTTETPTLPQFSAGAFWPAFLGGWALGAALTFLIRAAGQALLTHPCQGHTLLALLVPLLLGPGGVAFTGLNWRRPRRVALGLGLVAASLLPGLFVGVQDIGTLRRNGCAGGYVVFAPAGKPSVSAVTVAPGGSQEITGRIGGFTRERNPGTFTLKAEASVPGIHVTLPRKQVHAGEVFPIRISVDSGTGLNTYTVAVAAEQPAEPGGQVIGAVSSMEVNVQPLRR</sequence>
<dbReference type="Proteomes" id="UP001597475">
    <property type="component" value="Unassembled WGS sequence"/>
</dbReference>
<dbReference type="RefSeq" id="WP_386845338.1">
    <property type="nucleotide sequence ID" value="NZ_JBHUMK010000043.1"/>
</dbReference>
<keyword evidence="2" id="KW-0812">Transmembrane</keyword>
<feature type="transmembrane region" description="Helical" evidence="2">
    <location>
        <begin position="68"/>
        <end position="90"/>
    </location>
</feature>
<feature type="transmembrane region" description="Helical" evidence="2">
    <location>
        <begin position="33"/>
        <end position="56"/>
    </location>
</feature>
<feature type="transmembrane region" description="Helical" evidence="2">
    <location>
        <begin position="96"/>
        <end position="115"/>
    </location>
</feature>
<keyword evidence="2" id="KW-1133">Transmembrane helix</keyword>
<keyword evidence="4" id="KW-1185">Reference proteome</keyword>
<evidence type="ECO:0000313" key="3">
    <source>
        <dbReference type="EMBL" id="MFD2609735.1"/>
    </source>
</evidence>
<evidence type="ECO:0000256" key="2">
    <source>
        <dbReference type="SAM" id="Phobius"/>
    </source>
</evidence>
<keyword evidence="2" id="KW-0472">Membrane</keyword>
<evidence type="ECO:0000256" key="1">
    <source>
        <dbReference type="SAM" id="MobiDB-lite"/>
    </source>
</evidence>
<dbReference type="EMBL" id="JBHUMK010000043">
    <property type="protein sequence ID" value="MFD2609735.1"/>
    <property type="molecule type" value="Genomic_DNA"/>
</dbReference>
<evidence type="ECO:0000313" key="4">
    <source>
        <dbReference type="Proteomes" id="UP001597475"/>
    </source>
</evidence>
<evidence type="ECO:0008006" key="5">
    <source>
        <dbReference type="Google" id="ProtNLM"/>
    </source>
</evidence>
<proteinExistence type="predicted"/>
<organism evidence="3 4">
    <name type="scientific">Deinococcus taklimakanensis</name>
    <dbReference type="NCBI Taxonomy" id="536443"/>
    <lineage>
        <taxon>Bacteria</taxon>
        <taxon>Thermotogati</taxon>
        <taxon>Deinococcota</taxon>
        <taxon>Deinococci</taxon>
        <taxon>Deinococcales</taxon>
        <taxon>Deinococcaceae</taxon>
        <taxon>Deinococcus</taxon>
    </lineage>
</organism>
<feature type="region of interest" description="Disordered" evidence="1">
    <location>
        <begin position="1"/>
        <end position="26"/>
    </location>
</feature>
<comment type="caution">
    <text evidence="3">The sequence shown here is derived from an EMBL/GenBank/DDBJ whole genome shotgun (WGS) entry which is preliminary data.</text>
</comment>
<gene>
    <name evidence="3" type="ORF">ACFSR9_09855</name>
</gene>